<dbReference type="Proteomes" id="UP000886043">
    <property type="component" value="Unassembled WGS sequence"/>
</dbReference>
<evidence type="ECO:0000313" key="2">
    <source>
        <dbReference type="EMBL" id="HFC97425.1"/>
    </source>
</evidence>
<dbReference type="SUPFAM" id="SSF88723">
    <property type="entry name" value="PIN domain-like"/>
    <property type="match status" value="1"/>
</dbReference>
<comment type="caution">
    <text evidence="2">The sequence shown here is derived from an EMBL/GenBank/DDBJ whole genome shotgun (WGS) entry which is preliminary data.</text>
</comment>
<dbReference type="EMBL" id="DRMH01000033">
    <property type="protein sequence ID" value="HFC97425.1"/>
    <property type="molecule type" value="Genomic_DNA"/>
</dbReference>
<sequence length="88" mass="9837">MRAVIDTNVLVSSFYGGKPREVIRLWEFLARPSALKIEISDPEDLKFLECAVALKAQFVISGDRDLLALRAFGSVKILSPAEFLDRVL</sequence>
<dbReference type="PANTHER" id="PTHR34610:SF3">
    <property type="entry name" value="SSL7007 PROTEIN"/>
    <property type="match status" value="1"/>
</dbReference>
<protein>
    <recommendedName>
        <fullName evidence="1">PIN domain-containing protein</fullName>
    </recommendedName>
</protein>
<organism evidence="2">
    <name type="scientific">Thermosulfurimonas dismutans</name>
    <dbReference type="NCBI Taxonomy" id="999894"/>
    <lineage>
        <taxon>Bacteria</taxon>
        <taxon>Pseudomonadati</taxon>
        <taxon>Thermodesulfobacteriota</taxon>
        <taxon>Thermodesulfobacteria</taxon>
        <taxon>Thermodesulfobacteriales</taxon>
        <taxon>Thermodesulfobacteriaceae</taxon>
        <taxon>Thermosulfurimonas</taxon>
    </lineage>
</organism>
<dbReference type="Pfam" id="PF13470">
    <property type="entry name" value="PIN_3"/>
    <property type="match status" value="1"/>
</dbReference>
<name>A0A7C3H3Z4_9BACT</name>
<dbReference type="PANTHER" id="PTHR34610">
    <property type="entry name" value="SSL7007 PROTEIN"/>
    <property type="match status" value="1"/>
</dbReference>
<proteinExistence type="predicted"/>
<feature type="domain" description="PIN" evidence="1">
    <location>
        <begin position="32"/>
        <end position="65"/>
    </location>
</feature>
<gene>
    <name evidence="2" type="ORF">ENJ40_03060</name>
</gene>
<reference evidence="2" key="1">
    <citation type="journal article" date="2020" name="mSystems">
        <title>Genome- and Community-Level Interaction Insights into Carbon Utilization and Element Cycling Functions of Hydrothermarchaeota in Hydrothermal Sediment.</title>
        <authorList>
            <person name="Zhou Z."/>
            <person name="Liu Y."/>
            <person name="Xu W."/>
            <person name="Pan J."/>
            <person name="Luo Z.H."/>
            <person name="Li M."/>
        </authorList>
    </citation>
    <scope>NUCLEOTIDE SEQUENCE [LARGE SCALE GENOMIC DNA]</scope>
    <source>
        <strain evidence="2">HyVt-483</strain>
    </source>
</reference>
<evidence type="ECO:0000259" key="1">
    <source>
        <dbReference type="Pfam" id="PF13470"/>
    </source>
</evidence>
<dbReference type="InterPro" id="IPR029060">
    <property type="entry name" value="PIN-like_dom_sf"/>
</dbReference>
<dbReference type="InterPro" id="IPR002850">
    <property type="entry name" value="PIN_toxin-like"/>
</dbReference>
<dbReference type="AlphaFoldDB" id="A0A7C3H3Z4"/>
<accession>A0A7C3H3Z4</accession>
<dbReference type="InterPro" id="IPR002716">
    <property type="entry name" value="PIN_dom"/>
</dbReference>